<keyword evidence="1" id="KW-0812">Transmembrane</keyword>
<evidence type="ECO:0000256" key="1">
    <source>
        <dbReference type="SAM" id="Phobius"/>
    </source>
</evidence>
<dbReference type="EMBL" id="AP024169">
    <property type="protein sequence ID" value="BCN31905.1"/>
    <property type="molecule type" value="Genomic_DNA"/>
</dbReference>
<dbReference type="RefSeq" id="WP_271712994.1">
    <property type="nucleotide sequence ID" value="NZ_AP024169.1"/>
</dbReference>
<keyword evidence="1" id="KW-1133">Transmembrane helix</keyword>
<gene>
    <name evidence="2" type="ORF">bsdtb5_32000</name>
</gene>
<dbReference type="AlphaFoldDB" id="A0A7R7EN40"/>
<keyword evidence="3" id="KW-1185">Reference proteome</keyword>
<keyword evidence="1" id="KW-0472">Membrane</keyword>
<organism evidence="2 3">
    <name type="scientific">Anaeromicropila herbilytica</name>
    <dbReference type="NCBI Taxonomy" id="2785025"/>
    <lineage>
        <taxon>Bacteria</taxon>
        <taxon>Bacillati</taxon>
        <taxon>Bacillota</taxon>
        <taxon>Clostridia</taxon>
        <taxon>Lachnospirales</taxon>
        <taxon>Lachnospiraceae</taxon>
        <taxon>Anaeromicropila</taxon>
    </lineage>
</organism>
<reference evidence="2 3" key="1">
    <citation type="submission" date="2020-11" db="EMBL/GenBank/DDBJ databases">
        <title>Draft genome sequencing of a Lachnospiraceae strain isolated from anoxic soil subjected to BSD treatment.</title>
        <authorList>
            <person name="Uek A."/>
            <person name="Tonouchi A."/>
        </authorList>
    </citation>
    <scope>NUCLEOTIDE SEQUENCE [LARGE SCALE GENOMIC DNA]</scope>
    <source>
        <strain evidence="2 3">TB5</strain>
    </source>
</reference>
<name>A0A7R7EN40_9FIRM</name>
<feature type="transmembrane region" description="Helical" evidence="1">
    <location>
        <begin position="6"/>
        <end position="24"/>
    </location>
</feature>
<evidence type="ECO:0000313" key="2">
    <source>
        <dbReference type="EMBL" id="BCN31905.1"/>
    </source>
</evidence>
<dbReference type="Proteomes" id="UP000595897">
    <property type="component" value="Chromosome"/>
</dbReference>
<proteinExistence type="predicted"/>
<accession>A0A7R7EN40</accession>
<sequence length="147" mass="16822">MKKPIFISTILICFAIIILIAFSFRCRKVNTNDNSANNKSTKTYNYSIETEEFGTVYIHGQVPKRSEEISEEEAVVIANKEFTDKGYLNSGNDGTYTLVYHLNYLDMISSEYSMWAVFAEIDGKNKYECMINVKTGNIDACFLMDKE</sequence>
<protein>
    <submittedName>
        <fullName evidence="2">Uncharacterized protein</fullName>
    </submittedName>
</protein>
<dbReference type="KEGG" id="ahb:bsdtb5_32000"/>
<evidence type="ECO:0000313" key="3">
    <source>
        <dbReference type="Proteomes" id="UP000595897"/>
    </source>
</evidence>